<feature type="region of interest" description="Disordered" evidence="1">
    <location>
        <begin position="1"/>
        <end position="53"/>
    </location>
</feature>
<evidence type="ECO:0000256" key="1">
    <source>
        <dbReference type="SAM" id="MobiDB-lite"/>
    </source>
</evidence>
<dbReference type="EMBL" id="NFZW01000025">
    <property type="protein sequence ID" value="RFA32860.1"/>
    <property type="molecule type" value="Genomic_DNA"/>
</dbReference>
<protein>
    <submittedName>
        <fullName evidence="2">Uncharacterized protein</fullName>
    </submittedName>
</protein>
<keyword evidence="3" id="KW-1185">Reference proteome</keyword>
<gene>
    <name evidence="2" type="ORF">CAL65_18880</name>
</gene>
<proteinExistence type="predicted"/>
<dbReference type="Proteomes" id="UP000256763">
    <property type="component" value="Unassembled WGS sequence"/>
</dbReference>
<feature type="compositionally biased region" description="Basic and acidic residues" evidence="1">
    <location>
        <begin position="1"/>
        <end position="20"/>
    </location>
</feature>
<dbReference type="AlphaFoldDB" id="A0A3E0WIP8"/>
<evidence type="ECO:0000313" key="3">
    <source>
        <dbReference type="Proteomes" id="UP000256763"/>
    </source>
</evidence>
<sequence>MPTDQESGKERSGARIRGTEAQKAQRKGLNRQALEAETKQESQREPEPPLHKPDVLIDVSKLKVNGLKLGVDSLKAQLSLKVRLAQLLDVHVGLDAHIDKVELELDEVDGEIELRASLARLQHIIDTAFSSILEDPDVFRNALGALNEGKTNVRQKPPTSQDNTRH</sequence>
<reference evidence="3" key="1">
    <citation type="submission" date="2017-05" db="EMBL/GenBank/DDBJ databases">
        <authorList>
            <person name="Sharma S."/>
            <person name="Sidhu C."/>
            <person name="Pinnaka A.K."/>
        </authorList>
    </citation>
    <scope>NUCLEOTIDE SEQUENCE [LARGE SCALE GENOMIC DNA]</scope>
    <source>
        <strain evidence="3">AK93</strain>
    </source>
</reference>
<feature type="compositionally biased region" description="Basic and acidic residues" evidence="1">
    <location>
        <begin position="34"/>
        <end position="53"/>
    </location>
</feature>
<name>A0A3E0WIP8_9GAMM</name>
<comment type="caution">
    <text evidence="2">The sequence shown here is derived from an EMBL/GenBank/DDBJ whole genome shotgun (WGS) entry which is preliminary data.</text>
</comment>
<accession>A0A3E0WIP8</accession>
<organism evidence="2 3">
    <name type="scientific">Alkalilimnicola ehrlichii</name>
    <dbReference type="NCBI Taxonomy" id="351052"/>
    <lineage>
        <taxon>Bacteria</taxon>
        <taxon>Pseudomonadati</taxon>
        <taxon>Pseudomonadota</taxon>
        <taxon>Gammaproteobacteria</taxon>
        <taxon>Chromatiales</taxon>
        <taxon>Ectothiorhodospiraceae</taxon>
        <taxon>Alkalilimnicola</taxon>
    </lineage>
</organism>
<evidence type="ECO:0000313" key="2">
    <source>
        <dbReference type="EMBL" id="RFA32860.1"/>
    </source>
</evidence>
<dbReference type="RefSeq" id="WP_116303702.1">
    <property type="nucleotide sequence ID" value="NZ_NFZV01000026.1"/>
</dbReference>